<gene>
    <name evidence="2" type="ORF">ANCCEY_07059</name>
</gene>
<protein>
    <submittedName>
        <fullName evidence="2">Uncharacterized protein</fullName>
    </submittedName>
</protein>
<evidence type="ECO:0000256" key="1">
    <source>
        <dbReference type="SAM" id="MobiDB-lite"/>
    </source>
</evidence>
<dbReference type="EMBL" id="KE124968">
    <property type="protein sequence ID" value="EPB73840.1"/>
    <property type="molecule type" value="Genomic_DNA"/>
</dbReference>
<keyword evidence="3" id="KW-1185">Reference proteome</keyword>
<reference evidence="2 3" key="1">
    <citation type="submission" date="2013-05" db="EMBL/GenBank/DDBJ databases">
        <title>Draft genome of the parasitic nematode Anyclostoma ceylanicum.</title>
        <authorList>
            <person name="Mitreva M."/>
        </authorList>
    </citation>
    <scope>NUCLEOTIDE SEQUENCE [LARGE SCALE GENOMIC DNA]</scope>
</reference>
<evidence type="ECO:0000313" key="3">
    <source>
        <dbReference type="Proteomes" id="UP000054495"/>
    </source>
</evidence>
<proteinExistence type="predicted"/>
<accession>A0A0D6LP62</accession>
<dbReference type="Proteomes" id="UP000054495">
    <property type="component" value="Unassembled WGS sequence"/>
</dbReference>
<name>A0A0D6LP62_9BILA</name>
<dbReference type="AlphaFoldDB" id="A0A0D6LP62"/>
<sequence>MCMLAGQHTAPPPPPPTPLAPLWSHHTIRPALSDRCGPPDEQGIRRRARVDERLVFGMGFKPVFLIKTYCPLVGPFTERTNES</sequence>
<organism evidence="2 3">
    <name type="scientific">Ancylostoma ceylanicum</name>
    <dbReference type="NCBI Taxonomy" id="53326"/>
    <lineage>
        <taxon>Eukaryota</taxon>
        <taxon>Metazoa</taxon>
        <taxon>Ecdysozoa</taxon>
        <taxon>Nematoda</taxon>
        <taxon>Chromadorea</taxon>
        <taxon>Rhabditida</taxon>
        <taxon>Rhabditina</taxon>
        <taxon>Rhabditomorpha</taxon>
        <taxon>Strongyloidea</taxon>
        <taxon>Ancylostomatidae</taxon>
        <taxon>Ancylostomatinae</taxon>
        <taxon>Ancylostoma</taxon>
    </lineage>
</organism>
<feature type="region of interest" description="Disordered" evidence="1">
    <location>
        <begin position="1"/>
        <end position="23"/>
    </location>
</feature>
<feature type="compositionally biased region" description="Pro residues" evidence="1">
    <location>
        <begin position="10"/>
        <end position="19"/>
    </location>
</feature>
<evidence type="ECO:0000313" key="2">
    <source>
        <dbReference type="EMBL" id="EPB73840.1"/>
    </source>
</evidence>